<feature type="region of interest" description="Disordered" evidence="4">
    <location>
        <begin position="1"/>
        <end position="25"/>
    </location>
</feature>
<dbReference type="InterPro" id="IPR017441">
    <property type="entry name" value="Protein_kinase_ATP_BS"/>
</dbReference>
<dbReference type="Pfam" id="PF00069">
    <property type="entry name" value="Pkinase"/>
    <property type="match status" value="1"/>
</dbReference>
<dbReference type="EMBL" id="QEAO01000020">
    <property type="protein sequence ID" value="TPX33530.1"/>
    <property type="molecule type" value="Genomic_DNA"/>
</dbReference>
<feature type="compositionally biased region" description="Low complexity" evidence="4">
    <location>
        <begin position="159"/>
        <end position="174"/>
    </location>
</feature>
<dbReference type="PROSITE" id="PS50011">
    <property type="entry name" value="PROTEIN_KINASE_DOM"/>
    <property type="match status" value="1"/>
</dbReference>
<reference evidence="6 7" key="1">
    <citation type="journal article" date="2019" name="Sci. Rep.">
        <title>Comparative genomics of chytrid fungi reveal insights into the obligate biotrophic and pathogenic lifestyle of Synchytrium endobioticum.</title>
        <authorList>
            <person name="van de Vossenberg B.T.L.H."/>
            <person name="Warris S."/>
            <person name="Nguyen H.D.T."/>
            <person name="van Gent-Pelzer M.P.E."/>
            <person name="Joly D.L."/>
            <person name="van de Geest H.C."/>
            <person name="Bonants P.J.M."/>
            <person name="Smith D.S."/>
            <person name="Levesque C.A."/>
            <person name="van der Lee T.A.J."/>
        </authorList>
    </citation>
    <scope>NUCLEOTIDE SEQUENCE [LARGE SCALE GENOMIC DNA]</scope>
    <source>
        <strain evidence="6 7">JEL517</strain>
    </source>
</reference>
<dbReference type="GO" id="GO:0005737">
    <property type="term" value="C:cytoplasm"/>
    <property type="evidence" value="ECO:0007669"/>
    <property type="project" value="TreeGrafter"/>
</dbReference>
<dbReference type="PANTHER" id="PTHR24346">
    <property type="entry name" value="MAP/MICROTUBULE AFFINITY-REGULATING KINASE"/>
    <property type="match status" value="1"/>
</dbReference>
<feature type="domain" description="Protein kinase" evidence="5">
    <location>
        <begin position="399"/>
        <end position="699"/>
    </location>
</feature>
<evidence type="ECO:0000256" key="3">
    <source>
        <dbReference type="PROSITE-ProRule" id="PRU10141"/>
    </source>
</evidence>
<feature type="compositionally biased region" description="Basic and acidic residues" evidence="4">
    <location>
        <begin position="239"/>
        <end position="250"/>
    </location>
</feature>
<dbReference type="STRING" id="1806994.A0A507BVX8"/>
<dbReference type="PANTHER" id="PTHR24346:SF110">
    <property type="entry name" value="NON-SPECIFIC SERINE_THREONINE PROTEIN KINASE"/>
    <property type="match status" value="1"/>
</dbReference>
<dbReference type="InterPro" id="IPR000719">
    <property type="entry name" value="Prot_kinase_dom"/>
</dbReference>
<protein>
    <recommendedName>
        <fullName evidence="5">Protein kinase domain-containing protein</fullName>
    </recommendedName>
</protein>
<keyword evidence="1 3" id="KW-0547">Nucleotide-binding</keyword>
<evidence type="ECO:0000256" key="4">
    <source>
        <dbReference type="SAM" id="MobiDB-lite"/>
    </source>
</evidence>
<evidence type="ECO:0000256" key="2">
    <source>
        <dbReference type="ARBA" id="ARBA00022840"/>
    </source>
</evidence>
<keyword evidence="7" id="KW-1185">Reference proteome</keyword>
<dbReference type="Gene3D" id="1.10.510.10">
    <property type="entry name" value="Transferase(Phosphotransferase) domain 1"/>
    <property type="match status" value="1"/>
</dbReference>
<dbReference type="Proteomes" id="UP000319731">
    <property type="component" value="Unassembled WGS sequence"/>
</dbReference>
<evidence type="ECO:0000313" key="6">
    <source>
        <dbReference type="EMBL" id="TPX33530.1"/>
    </source>
</evidence>
<dbReference type="GO" id="GO:0035556">
    <property type="term" value="P:intracellular signal transduction"/>
    <property type="evidence" value="ECO:0007669"/>
    <property type="project" value="TreeGrafter"/>
</dbReference>
<name>A0A507BVX8_9FUNG</name>
<feature type="region of interest" description="Disordered" evidence="4">
    <location>
        <begin position="239"/>
        <end position="332"/>
    </location>
</feature>
<dbReference type="SUPFAM" id="SSF56112">
    <property type="entry name" value="Protein kinase-like (PK-like)"/>
    <property type="match status" value="1"/>
</dbReference>
<evidence type="ECO:0000256" key="1">
    <source>
        <dbReference type="ARBA" id="ARBA00022741"/>
    </source>
</evidence>
<dbReference type="GO" id="GO:0005524">
    <property type="term" value="F:ATP binding"/>
    <property type="evidence" value="ECO:0007669"/>
    <property type="project" value="UniProtKB-UniRule"/>
</dbReference>
<dbReference type="PROSITE" id="PS00107">
    <property type="entry name" value="PROTEIN_KINASE_ATP"/>
    <property type="match status" value="1"/>
</dbReference>
<organism evidence="6 7">
    <name type="scientific">Synchytrium microbalum</name>
    <dbReference type="NCBI Taxonomy" id="1806994"/>
    <lineage>
        <taxon>Eukaryota</taxon>
        <taxon>Fungi</taxon>
        <taxon>Fungi incertae sedis</taxon>
        <taxon>Chytridiomycota</taxon>
        <taxon>Chytridiomycota incertae sedis</taxon>
        <taxon>Chytridiomycetes</taxon>
        <taxon>Synchytriales</taxon>
        <taxon>Synchytriaceae</taxon>
        <taxon>Synchytrium</taxon>
    </lineage>
</organism>
<dbReference type="PROSITE" id="PS00108">
    <property type="entry name" value="PROTEIN_KINASE_ST"/>
    <property type="match status" value="1"/>
</dbReference>
<evidence type="ECO:0000313" key="7">
    <source>
        <dbReference type="Proteomes" id="UP000319731"/>
    </source>
</evidence>
<proteinExistence type="predicted"/>
<dbReference type="AlphaFoldDB" id="A0A507BVX8"/>
<dbReference type="OrthoDB" id="4062651at2759"/>
<dbReference type="RefSeq" id="XP_031024505.1">
    <property type="nucleotide sequence ID" value="XM_031169556.1"/>
</dbReference>
<dbReference type="InterPro" id="IPR011009">
    <property type="entry name" value="Kinase-like_dom_sf"/>
</dbReference>
<gene>
    <name evidence="6" type="ORF">SmJEL517_g03628</name>
</gene>
<feature type="compositionally biased region" description="Pro residues" evidence="4">
    <location>
        <begin position="185"/>
        <end position="204"/>
    </location>
</feature>
<comment type="caution">
    <text evidence="6">The sequence shown here is derived from an EMBL/GenBank/DDBJ whole genome shotgun (WGS) entry which is preliminary data.</text>
</comment>
<dbReference type="SMART" id="SM00220">
    <property type="entry name" value="S_TKc"/>
    <property type="match status" value="1"/>
</dbReference>
<keyword evidence="2 3" id="KW-0067">ATP-binding</keyword>
<dbReference type="GeneID" id="42004853"/>
<dbReference type="InterPro" id="IPR008271">
    <property type="entry name" value="Ser/Thr_kinase_AS"/>
</dbReference>
<evidence type="ECO:0000259" key="5">
    <source>
        <dbReference type="PROSITE" id="PS50011"/>
    </source>
</evidence>
<feature type="region of interest" description="Disordered" evidence="4">
    <location>
        <begin position="109"/>
        <end position="212"/>
    </location>
</feature>
<dbReference type="GO" id="GO:0004674">
    <property type="term" value="F:protein serine/threonine kinase activity"/>
    <property type="evidence" value="ECO:0007669"/>
    <property type="project" value="TreeGrafter"/>
</dbReference>
<accession>A0A507BVX8</accession>
<feature type="binding site" evidence="3">
    <location>
        <position position="433"/>
    </location>
    <ligand>
        <name>ATP</name>
        <dbReference type="ChEBI" id="CHEBI:30616"/>
    </ligand>
</feature>
<feature type="compositionally biased region" description="Polar residues" evidence="4">
    <location>
        <begin position="300"/>
        <end position="324"/>
    </location>
</feature>
<sequence length="729" mass="78662">MSWQQYDKSNPDSPKSKKEAPRRTSVVIKSLDVTDDDFSNASQTTTAFNELEYLNLNSLSFSRSSDYIRREPASVRIRNKYLLNTGLNHQRTPSGDIAATAEPFEKPVLQGDSVPGSPSAPPATVPYHSTAPASPSCIPLSTSPYTPPPKRVNSMLNRGSQQQVSSLLSVGLSQKASGPPARGIPIPPTAASPSQPPAIGPPVPSLLDDQKTSSDVWQSAQLYNVDRLGLGLLAPSAFEHTESESDEMTRKSTRKPSFSTNGAGIPIASSFATTPRPPRDRSDSSNSDESNSIGRRRTSLTEPQSPLASEGSTSSPPSTALSQQDLRRGTSLKIKVKKRDSVQYGGSTPLVGTSSVGALAYSSITPSPAVSFLSGLAERMNSVAPVAGVYEDGDEVGEYRLVKVIGAGAFSKVFEAVAIADPSKSVAIKIVCKEQHDIPARDLFRLIEHEVWIWRPLRHRHIVAMLDILEADDALFIVSELAQGGSLLDLIRKQGRLPEPLAQTLFAQILSAVKYLHEVANIVHRDIKCENILLATLDPPNALLTDFGLSEYIPPTASTSPTSDVYNSNTNSIVTSPTMSTNAPSATGNGPPDTIFCAGSLHYCAPEELRATPGSNPRSPSADIWSLGCVLYAMLIGQLPFGDTFLPRLQMSIINGRYDEKKLEEFNVSPEAQSLIRGMLTISTEKRWSISDICQCEWVKAAADVDLGFMDGDFGRRRISSVSIELRAE</sequence>